<accession>A0A060N1V3</accession>
<proteinExistence type="evidence at transcript level"/>
<organism evidence="6">
    <name type="scientific">Entamoeba histolytica</name>
    <dbReference type="NCBI Taxonomy" id="5759"/>
    <lineage>
        <taxon>Eukaryota</taxon>
        <taxon>Amoebozoa</taxon>
        <taxon>Evosea</taxon>
        <taxon>Archamoebae</taxon>
        <taxon>Mastigamoebida</taxon>
        <taxon>Entamoebidae</taxon>
        <taxon>Entamoeba</taxon>
    </lineage>
</organism>
<dbReference type="Gene3D" id="3.30.1430.10">
    <property type="match status" value="1"/>
</dbReference>
<dbReference type="Gene3D" id="4.10.960.10">
    <property type="entry name" value="Ribosomal protein L3, domain 3"/>
    <property type="match status" value="1"/>
</dbReference>
<reference evidence="6" key="1">
    <citation type="submission" date="2012-06" db="EMBL/GenBank/DDBJ databases">
        <title>Short 5' UTR of Entamoeba genes.</title>
        <authorList>
            <person name="Hiranuka K."/>
            <person name="Kumagai M."/>
            <person name="Wakaguri H."/>
            <person name="Suzuki Y."/>
            <person name="Sugano S."/>
            <person name="Watanabe J."/>
            <person name="Makioka A."/>
        </authorList>
    </citation>
    <scope>NUCLEOTIDE SEQUENCE</scope>
    <source>
        <strain evidence="6">HM-1:IMSS</strain>
    </source>
</reference>
<evidence type="ECO:0000313" key="6">
    <source>
        <dbReference type="EMBL" id="BAN37668.1"/>
    </source>
</evidence>
<comment type="similarity">
    <text evidence="1 4">Belongs to the universal ribosomal protein uL3 family.</text>
</comment>
<dbReference type="Gene3D" id="2.40.30.10">
    <property type="entry name" value="Translation factors"/>
    <property type="match status" value="1"/>
</dbReference>
<keyword evidence="3 4" id="KW-0687">Ribonucleoprotein</keyword>
<dbReference type="GO" id="GO:0006412">
    <property type="term" value="P:translation"/>
    <property type="evidence" value="ECO:0007669"/>
    <property type="project" value="InterPro"/>
</dbReference>
<dbReference type="VEuPathDB" id="AmoebaDB:EHI5A_164690"/>
<sequence>MSHRKFEAPRHGSLAFHPRKRVHKVRATVSAFPKDNAAEKPHPTGFLGFKAGMTHVIREVKRTNTKLPKDGVLEPVTIIETPPMVVAGFVGYKKTTTGLKPITAVFAEHIADEFKRRYTKKWYKNTKNQFAVHTEKYNDVKAKSKRERQIRLIKNRCDVVRVIAHTQMALVPLKQKKAEVMEIQINGGSIAEKVDFAVSLLEKQISVNSVFGTDECIDVCSVTKGHGYNGVIKRFGVRHLPRKTHRGLRKVACVGAWHPARVSWTVARAGQMGFFKRTEVNKKIYRLGCGDLKNAKTEFDITEKGITPMGGFPHYGVVKNDFLMIKGTVAGIRRRVISLRKACFPSTTRTAQEQIVLKFIDTSSKYGHSRFQTTTEKKARMGPMKKDLERQRAEKVEEGKKL</sequence>
<dbReference type="VEuPathDB" id="AmoebaDB:EHI5A_103190"/>
<dbReference type="GO" id="GO:0022625">
    <property type="term" value="C:cytosolic large ribosomal subunit"/>
    <property type="evidence" value="ECO:0007669"/>
    <property type="project" value="TreeGrafter"/>
</dbReference>
<dbReference type="PROSITE" id="PS00474">
    <property type="entry name" value="RIBOSOMAL_L3"/>
    <property type="match status" value="1"/>
</dbReference>
<dbReference type="Pfam" id="PF00297">
    <property type="entry name" value="Ribosomal_L3"/>
    <property type="match status" value="1"/>
</dbReference>
<dbReference type="PANTHER" id="PTHR11363">
    <property type="entry name" value="60S RIBOSOMAL PROTEIN L3-RELATED"/>
    <property type="match status" value="1"/>
</dbReference>
<dbReference type="InterPro" id="IPR045077">
    <property type="entry name" value="L3_arc_euk"/>
</dbReference>
<protein>
    <submittedName>
        <fullName evidence="6">60S ribosomal protein L3, putative</fullName>
    </submittedName>
</protein>
<evidence type="ECO:0000256" key="4">
    <source>
        <dbReference type="RuleBase" id="RU003905"/>
    </source>
</evidence>
<dbReference type="InterPro" id="IPR019926">
    <property type="entry name" value="Ribosomal_uL3_CS"/>
</dbReference>
<dbReference type="GO" id="GO:0003723">
    <property type="term" value="F:RNA binding"/>
    <property type="evidence" value="ECO:0007669"/>
    <property type="project" value="TreeGrafter"/>
</dbReference>
<dbReference type="GO" id="GO:0003735">
    <property type="term" value="F:structural constituent of ribosome"/>
    <property type="evidence" value="ECO:0007669"/>
    <property type="project" value="InterPro"/>
</dbReference>
<keyword evidence="2 4" id="KW-0689">Ribosomal protein</keyword>
<feature type="region of interest" description="Disordered" evidence="5">
    <location>
        <begin position="370"/>
        <end position="402"/>
    </location>
</feature>
<dbReference type="FunFam" id="2.40.30.10:FF:000351">
    <property type="entry name" value="Ribosomal protein L3"/>
    <property type="match status" value="1"/>
</dbReference>
<dbReference type="FunFam" id="3.30.1430.10:FF:000001">
    <property type="entry name" value="60S ribosomal protein L3"/>
    <property type="match status" value="1"/>
</dbReference>
<dbReference type="FunFam" id="4.10.960.10:FF:000002">
    <property type="entry name" value="60S ribosomal protein L3"/>
    <property type="match status" value="1"/>
</dbReference>
<dbReference type="AlphaFoldDB" id="A0A060N1V3"/>
<dbReference type="InterPro" id="IPR009000">
    <property type="entry name" value="Transl_B-barrel_sf"/>
</dbReference>
<evidence type="ECO:0000256" key="3">
    <source>
        <dbReference type="ARBA" id="ARBA00023274"/>
    </source>
</evidence>
<name>A0A060N1V3_ENTHI</name>
<evidence type="ECO:0000256" key="5">
    <source>
        <dbReference type="SAM" id="MobiDB-lite"/>
    </source>
</evidence>
<dbReference type="EMBL" id="AK418937">
    <property type="protein sequence ID" value="BAN37668.1"/>
    <property type="molecule type" value="mRNA"/>
</dbReference>
<dbReference type="SUPFAM" id="SSF50447">
    <property type="entry name" value="Translation proteins"/>
    <property type="match status" value="1"/>
</dbReference>
<evidence type="ECO:0000256" key="2">
    <source>
        <dbReference type="ARBA" id="ARBA00022980"/>
    </source>
</evidence>
<feature type="compositionally biased region" description="Basic and acidic residues" evidence="5">
    <location>
        <begin position="375"/>
        <end position="402"/>
    </location>
</feature>
<evidence type="ECO:0000256" key="1">
    <source>
        <dbReference type="ARBA" id="ARBA00006540"/>
    </source>
</evidence>
<dbReference type="PANTHER" id="PTHR11363:SF5">
    <property type="entry name" value="LARGE RIBOSOMAL SUBUNIT PROTEIN UL3"/>
    <property type="match status" value="1"/>
</dbReference>
<dbReference type="InterPro" id="IPR044892">
    <property type="entry name" value="Ribosomal_L3_dom_3_arc_sf"/>
</dbReference>
<dbReference type="VEuPathDB" id="AmoebaDB:EHI_055670"/>
<dbReference type="InterPro" id="IPR000597">
    <property type="entry name" value="Ribosomal_uL3"/>
</dbReference>